<evidence type="ECO:0000256" key="1">
    <source>
        <dbReference type="SAM" id="SignalP"/>
    </source>
</evidence>
<proteinExistence type="predicted"/>
<protein>
    <submittedName>
        <fullName evidence="2">Uncharacterized protein</fullName>
    </submittedName>
</protein>
<accession>A0ABC8V441</accession>
<reference evidence="2 3" key="1">
    <citation type="submission" date="2024-02" db="EMBL/GenBank/DDBJ databases">
        <authorList>
            <person name="Vignale AGUSTIN F."/>
            <person name="Sosa J E."/>
            <person name="Modenutti C."/>
        </authorList>
    </citation>
    <scope>NUCLEOTIDE SEQUENCE [LARGE SCALE GENOMIC DNA]</scope>
</reference>
<evidence type="ECO:0000313" key="3">
    <source>
        <dbReference type="Proteomes" id="UP001642360"/>
    </source>
</evidence>
<feature type="signal peptide" evidence="1">
    <location>
        <begin position="1"/>
        <end position="27"/>
    </location>
</feature>
<gene>
    <name evidence="2" type="ORF">ILEXP_LOCUS58664</name>
</gene>
<keyword evidence="3" id="KW-1185">Reference proteome</keyword>
<dbReference type="AlphaFoldDB" id="A0ABC8V441"/>
<dbReference type="EMBL" id="CAUOFW020010279">
    <property type="protein sequence ID" value="CAK9188034.1"/>
    <property type="molecule type" value="Genomic_DNA"/>
</dbReference>
<dbReference type="Proteomes" id="UP001642360">
    <property type="component" value="Unassembled WGS sequence"/>
</dbReference>
<organism evidence="2 3">
    <name type="scientific">Ilex paraguariensis</name>
    <name type="common">yerba mate</name>
    <dbReference type="NCBI Taxonomy" id="185542"/>
    <lineage>
        <taxon>Eukaryota</taxon>
        <taxon>Viridiplantae</taxon>
        <taxon>Streptophyta</taxon>
        <taxon>Embryophyta</taxon>
        <taxon>Tracheophyta</taxon>
        <taxon>Spermatophyta</taxon>
        <taxon>Magnoliopsida</taxon>
        <taxon>eudicotyledons</taxon>
        <taxon>Gunneridae</taxon>
        <taxon>Pentapetalae</taxon>
        <taxon>asterids</taxon>
        <taxon>campanulids</taxon>
        <taxon>Aquifoliales</taxon>
        <taxon>Aquifoliaceae</taxon>
        <taxon>Ilex</taxon>
    </lineage>
</organism>
<evidence type="ECO:0000313" key="2">
    <source>
        <dbReference type="EMBL" id="CAK9188034.1"/>
    </source>
</evidence>
<keyword evidence="1" id="KW-0732">Signal</keyword>
<comment type="caution">
    <text evidence="2">The sequence shown here is derived from an EMBL/GenBank/DDBJ whole genome shotgun (WGS) entry which is preliminary data.</text>
</comment>
<sequence length="159" mass="17528">MMVSVGVAVTRSLLVLSMSAFLSLVMTDTDQLCRSLQPSGSEIKRGPPRSYSVKEGVNVPVSGIDLYVFLSKQKSVKDMFSNENLKKMGKTISKFFIFNTIPFNAADCGPYYQSMMETIADASPGIKGPIGYQIGGSYLEEEIQELDAYISSMKVKWPQ</sequence>
<feature type="chain" id="PRO_5044775677" evidence="1">
    <location>
        <begin position="28"/>
        <end position="159"/>
    </location>
</feature>
<name>A0ABC8V441_9AQUA</name>